<feature type="domain" description="Topo IA-type catalytic" evidence="17">
    <location>
        <begin position="162"/>
        <end position="592"/>
    </location>
</feature>
<dbReference type="Gene3D" id="1.10.460.10">
    <property type="entry name" value="Topoisomerase I, domain 2"/>
    <property type="match status" value="1"/>
</dbReference>
<dbReference type="SMART" id="SM00493">
    <property type="entry name" value="TOPRIM"/>
    <property type="match status" value="1"/>
</dbReference>
<evidence type="ECO:0000259" key="15">
    <source>
        <dbReference type="PROSITE" id="PS50880"/>
    </source>
</evidence>
<dbReference type="InterPro" id="IPR020846">
    <property type="entry name" value="MFS_dom"/>
</dbReference>
<dbReference type="GO" id="GO:0031422">
    <property type="term" value="C:RecQ family helicase-topoisomerase III complex"/>
    <property type="evidence" value="ECO:0007669"/>
    <property type="project" value="TreeGrafter"/>
</dbReference>
<dbReference type="InterPro" id="IPR023406">
    <property type="entry name" value="Topo_IA_AS"/>
</dbReference>
<dbReference type="PROSITE" id="PS50850">
    <property type="entry name" value="MFS"/>
    <property type="match status" value="1"/>
</dbReference>
<feature type="compositionally biased region" description="Gly residues" evidence="12">
    <location>
        <begin position="620"/>
        <end position="633"/>
    </location>
</feature>
<evidence type="ECO:0000256" key="8">
    <source>
        <dbReference type="ARBA" id="ARBA00023029"/>
    </source>
</evidence>
<evidence type="ECO:0000256" key="5">
    <source>
        <dbReference type="ARBA" id="ARBA00022723"/>
    </source>
</evidence>
<evidence type="ECO:0000256" key="10">
    <source>
        <dbReference type="ARBA" id="ARBA00023235"/>
    </source>
</evidence>
<evidence type="ECO:0000256" key="13">
    <source>
        <dbReference type="SAM" id="Phobius"/>
    </source>
</evidence>
<dbReference type="InterPro" id="IPR013497">
    <property type="entry name" value="Topo_IA_cen"/>
</dbReference>
<dbReference type="CDD" id="cd03362">
    <property type="entry name" value="TOPRIM_TopoIA_TopoIII"/>
    <property type="match status" value="1"/>
</dbReference>
<dbReference type="SUPFAM" id="SSF103473">
    <property type="entry name" value="MFS general substrate transporter"/>
    <property type="match status" value="1"/>
</dbReference>
<dbReference type="Gene3D" id="3.40.50.140">
    <property type="match status" value="1"/>
</dbReference>
<dbReference type="InterPro" id="IPR013826">
    <property type="entry name" value="Topo_IA_cen_sub3"/>
</dbReference>
<dbReference type="EMBL" id="JAGFBS010000014">
    <property type="protein sequence ID" value="KAG6375478.1"/>
    <property type="molecule type" value="Genomic_DNA"/>
</dbReference>
<feature type="region of interest" description="Disordered" evidence="12">
    <location>
        <begin position="614"/>
        <end position="738"/>
    </location>
</feature>
<dbReference type="InterPro" id="IPR013825">
    <property type="entry name" value="Topo_IA_cen_sub2"/>
</dbReference>
<dbReference type="FunFam" id="1.10.290.10:FF:000001">
    <property type="entry name" value="DNA topoisomerase"/>
    <property type="match status" value="1"/>
</dbReference>
<dbReference type="GO" id="GO:0003917">
    <property type="term" value="F:DNA topoisomerase type I (single strand cut, ATP-independent) activity"/>
    <property type="evidence" value="ECO:0007669"/>
    <property type="project" value="UniProtKB-EC"/>
</dbReference>
<keyword evidence="8" id="KW-0799">Topoisomerase</keyword>
<dbReference type="PROSITE" id="PS00396">
    <property type="entry name" value="TOPO_IA_1"/>
    <property type="match status" value="1"/>
</dbReference>
<feature type="transmembrane region" description="Helical" evidence="13">
    <location>
        <begin position="1272"/>
        <end position="1295"/>
    </location>
</feature>
<dbReference type="SMART" id="SM00436">
    <property type="entry name" value="TOP1Bc"/>
    <property type="match status" value="1"/>
</dbReference>
<dbReference type="InterPro" id="IPR003601">
    <property type="entry name" value="Topo_IA_2"/>
</dbReference>
<keyword evidence="5" id="KW-0479">Metal-binding</keyword>
<keyword evidence="7" id="KW-0862">Zinc</keyword>
<feature type="transmembrane region" description="Helical" evidence="13">
    <location>
        <begin position="1009"/>
        <end position="1028"/>
    </location>
</feature>
<keyword evidence="13" id="KW-1133">Transmembrane helix</keyword>
<dbReference type="InterPro" id="IPR013824">
    <property type="entry name" value="Topo_IA_cen_sub1"/>
</dbReference>
<dbReference type="InterPro" id="IPR011701">
    <property type="entry name" value="MFS"/>
</dbReference>
<evidence type="ECO:0000256" key="11">
    <source>
        <dbReference type="PROSITE-ProRule" id="PRU01343"/>
    </source>
</evidence>
<dbReference type="GO" id="GO:0022857">
    <property type="term" value="F:transmembrane transporter activity"/>
    <property type="evidence" value="ECO:0007669"/>
    <property type="project" value="InterPro"/>
</dbReference>
<comment type="caution">
    <text evidence="18">The sequence shown here is derived from an EMBL/GenBank/DDBJ whole genome shotgun (WGS) entry which is preliminary data.</text>
</comment>
<dbReference type="FunFam" id="3.40.50.140:FF:000005">
    <property type="entry name" value="DNA topoisomerase"/>
    <property type="match status" value="1"/>
</dbReference>
<dbReference type="Pfam" id="PF01751">
    <property type="entry name" value="Toprim"/>
    <property type="match status" value="1"/>
</dbReference>
<accession>A0A8I2YR15</accession>
<feature type="transmembrane region" description="Helical" evidence="13">
    <location>
        <begin position="1247"/>
        <end position="1266"/>
    </location>
</feature>
<dbReference type="EC" id="5.6.2.1" evidence="4"/>
<feature type="transmembrane region" description="Helical" evidence="13">
    <location>
        <begin position="1220"/>
        <end position="1240"/>
    </location>
</feature>
<feature type="transmembrane region" description="Helical" evidence="13">
    <location>
        <begin position="1035"/>
        <end position="1057"/>
    </location>
</feature>
<gene>
    <name evidence="18" type="ORF">JVT61DRAFT_3037</name>
</gene>
<reference evidence="18" key="1">
    <citation type="submission" date="2021-03" db="EMBL/GenBank/DDBJ databases">
        <title>Evolutionary innovations through gain and loss of genes in the ectomycorrhizal Boletales.</title>
        <authorList>
            <person name="Wu G."/>
            <person name="Miyauchi S."/>
            <person name="Morin E."/>
            <person name="Yang Z.-L."/>
            <person name="Xu J."/>
            <person name="Martin F.M."/>
        </authorList>
    </citation>
    <scope>NUCLEOTIDE SEQUENCE</scope>
    <source>
        <strain evidence="18">BR01</strain>
    </source>
</reference>
<feature type="domain" description="GRF-type" evidence="16">
    <location>
        <begin position="733"/>
        <end position="772"/>
    </location>
</feature>
<evidence type="ECO:0000256" key="2">
    <source>
        <dbReference type="ARBA" id="ARBA00004141"/>
    </source>
</evidence>
<feature type="domain" description="GRF-type" evidence="16">
    <location>
        <begin position="807"/>
        <end position="849"/>
    </location>
</feature>
<evidence type="ECO:0000259" key="14">
    <source>
        <dbReference type="PROSITE" id="PS50850"/>
    </source>
</evidence>
<evidence type="ECO:0000313" key="19">
    <source>
        <dbReference type="Proteomes" id="UP000683000"/>
    </source>
</evidence>
<dbReference type="InterPro" id="IPR034144">
    <property type="entry name" value="TOPRIM_TopoIII"/>
</dbReference>
<feature type="transmembrane region" description="Helical" evidence="13">
    <location>
        <begin position="1069"/>
        <end position="1092"/>
    </location>
</feature>
<dbReference type="Gene3D" id="1.20.1250.20">
    <property type="entry name" value="MFS general substrate transporter like domains"/>
    <property type="match status" value="2"/>
</dbReference>
<organism evidence="18 19">
    <name type="scientific">Boletus reticuloceps</name>
    <dbReference type="NCBI Taxonomy" id="495285"/>
    <lineage>
        <taxon>Eukaryota</taxon>
        <taxon>Fungi</taxon>
        <taxon>Dikarya</taxon>
        <taxon>Basidiomycota</taxon>
        <taxon>Agaricomycotina</taxon>
        <taxon>Agaricomycetes</taxon>
        <taxon>Agaricomycetidae</taxon>
        <taxon>Boletales</taxon>
        <taxon>Boletineae</taxon>
        <taxon>Boletaceae</taxon>
        <taxon>Boletoideae</taxon>
        <taxon>Boletus</taxon>
    </lineage>
</organism>
<dbReference type="GO" id="GO:0003677">
    <property type="term" value="F:DNA binding"/>
    <property type="evidence" value="ECO:0007669"/>
    <property type="project" value="UniProtKB-KW"/>
</dbReference>
<keyword evidence="19" id="KW-1185">Reference proteome</keyword>
<dbReference type="GO" id="GO:0016020">
    <property type="term" value="C:membrane"/>
    <property type="evidence" value="ECO:0007669"/>
    <property type="project" value="UniProtKB-SubCell"/>
</dbReference>
<keyword evidence="13" id="KW-0472">Membrane</keyword>
<comment type="similarity">
    <text evidence="3">Belongs to the type IA topoisomerase family.</text>
</comment>
<dbReference type="PRINTS" id="PR00417">
    <property type="entry name" value="PRTPISMRASEI"/>
</dbReference>
<feature type="compositionally biased region" description="Polar residues" evidence="12">
    <location>
        <begin position="852"/>
        <end position="866"/>
    </location>
</feature>
<evidence type="ECO:0000256" key="7">
    <source>
        <dbReference type="ARBA" id="ARBA00022833"/>
    </source>
</evidence>
<feature type="transmembrane region" description="Helical" evidence="13">
    <location>
        <begin position="1187"/>
        <end position="1208"/>
    </location>
</feature>
<dbReference type="InterPro" id="IPR010666">
    <property type="entry name" value="Znf_GRF"/>
</dbReference>
<evidence type="ECO:0000313" key="18">
    <source>
        <dbReference type="EMBL" id="KAG6375478.1"/>
    </source>
</evidence>
<dbReference type="Pfam" id="PF06839">
    <property type="entry name" value="Zn_ribbon_GRF"/>
    <property type="match status" value="2"/>
</dbReference>
<dbReference type="PROSITE" id="PS52039">
    <property type="entry name" value="TOPO_IA_2"/>
    <property type="match status" value="1"/>
</dbReference>
<evidence type="ECO:0000259" key="16">
    <source>
        <dbReference type="PROSITE" id="PS51999"/>
    </source>
</evidence>
<protein>
    <recommendedName>
        <fullName evidence="4">DNA topoisomerase</fullName>
        <ecNumber evidence="4">5.6.2.1</ecNumber>
    </recommendedName>
</protein>
<keyword evidence="10 18" id="KW-0413">Isomerase</keyword>
<evidence type="ECO:0000256" key="12">
    <source>
        <dbReference type="SAM" id="MobiDB-lite"/>
    </source>
</evidence>
<sequence length="1320" mass="145563">MRVLCVAEKPSIARSISQILSGGRVETRATQSRFIKNFDFDYPQTNSHFTVTSVAGHLLAHDFPDAYRQWHSCDPLSLFDAPIHTIVPKDNKAIERNLMNEARNAHTLMIWTDCDREGENIGWEVVTVCRKAKPNILVKRARFSAIIPQQIHRAAQQPVDLDLAQSDAVQARIFLDLRIGAAFTRMQTLALQNRLPQFREKREVVSYGPCQFPTLGFVVQRYNQVKAFTPEDFWYILLSLIRQIDRKENKVDFTWRRGHLFEVDVVNEIYDDITEHPRARVTKVTQKNTKKWKPLPLTTVELQKAGSRLLKLAPKKVLDIAEKLYQQGFLSYPRTETDQYDPQFDFMTLIGKQTVDPAWGAFAAGLQQGGFTPPRRGKNNDKAHPPIHPTAHNANLVGDEKKVYDFIARRFLAGCSKDAEGSETTVEVVYGGEEFYMTGLIILARNYLDVYPYDKWTDKEIPDFREGEEFEPTSCEIKEGQTTSPALLTEADLVTLMDKNGIGTDATIAQHIQTIIDREYVIERMDGTTKHLLPSTLGIGLVEGYNQIGFDRSLSKPQLRRETERSMVQVCEGTKTKDGMLAQSIEQYKDMYVMAKREFDKVIESVRRYIEGAGAHNAGNGEGNGGPGRGAGGAPRSRGRGRGNDRGDGDDGNGAPPAGGSGRGRGAGTRASRRPSPPPSNSDGKPGPSSLTGGHRTTSDIDPPQPRPRSSLRETAPRAGASNHSPSSRLPKCDCGIPAGKKRVTQKSAREGKQFYACAQDACGFFKWIEGDDDEGQGSIGATSLIPAKRAIGASRSDQVAVPARQCKCKEDTVQRTVTKEGPNKGRLFWGCAKGRDEGCSFFEWDDEPSKTPGSGSPMPISTRTVSHNDPHSSGKCFKCDQEGHWASESWTVMSPSTRDSVDTEPANIEKVAAAELAVDERGVVELSPAERARLLHKIDWHLLPLVSLLYLLSFLDRSNIGNAKIAGLAKDLHLVGLKYNTAAAVFFVLYSFAEVPSNIILKVFRPSIWIPSIMVAWGLVMTLMCLVNTYQGLLVARVFLGLTEAGLFPGVTYYISLWYPRADRATRIALFFSAATVAGAFGGILAVCVTFQKQSRAFGVFPFHSIGGLHGWQWIVSNLQNLSTMVIAFGAFFFMYDYPETASFLTEKERRNIVWLLKHDSQNLATHYDIRFVLQALKDYRTYVQIGIYIGLLIPIYAIALFTPTIINELGFSAATAQLLSVPPFVAGCVCTILIGIYSDIHKLRGPYVIGGAFVSLVGYIVLYTQRSPGASYAGTVIAAVGVFPTIAVDLAWAGSNAGGDIKRGVVIAMVIGIGNLGG</sequence>
<evidence type="ECO:0000256" key="3">
    <source>
        <dbReference type="ARBA" id="ARBA00009446"/>
    </source>
</evidence>
<dbReference type="SUPFAM" id="SSF56712">
    <property type="entry name" value="Prokaryotic type I DNA topoisomerase"/>
    <property type="match status" value="1"/>
</dbReference>
<dbReference type="InterPro" id="IPR036259">
    <property type="entry name" value="MFS_trans_sf"/>
</dbReference>
<keyword evidence="6 11" id="KW-0863">Zinc-finger</keyword>
<dbReference type="InterPro" id="IPR006171">
    <property type="entry name" value="TOPRIM_dom"/>
</dbReference>
<dbReference type="GO" id="GO:0006265">
    <property type="term" value="P:DNA topological change"/>
    <property type="evidence" value="ECO:0007669"/>
    <property type="project" value="InterPro"/>
</dbReference>
<dbReference type="PROSITE" id="PS50880">
    <property type="entry name" value="TOPRIM"/>
    <property type="match status" value="1"/>
</dbReference>
<evidence type="ECO:0000259" key="17">
    <source>
        <dbReference type="PROSITE" id="PS52039"/>
    </source>
</evidence>
<dbReference type="Gene3D" id="1.10.290.10">
    <property type="entry name" value="Topoisomerase I, domain 4"/>
    <property type="match status" value="1"/>
</dbReference>
<dbReference type="CDD" id="cd00186">
    <property type="entry name" value="TOP1Ac"/>
    <property type="match status" value="1"/>
</dbReference>
<comment type="catalytic activity">
    <reaction evidence="1">
        <text>ATP-independent breakage of single-stranded DNA, followed by passage and rejoining.</text>
        <dbReference type="EC" id="5.6.2.1"/>
    </reaction>
</comment>
<dbReference type="OrthoDB" id="430051at2759"/>
<dbReference type="Pfam" id="PF07690">
    <property type="entry name" value="MFS_1"/>
    <property type="match status" value="1"/>
</dbReference>
<evidence type="ECO:0000256" key="4">
    <source>
        <dbReference type="ARBA" id="ARBA00012891"/>
    </source>
</evidence>
<feature type="region of interest" description="Disordered" evidence="12">
    <location>
        <begin position="846"/>
        <end position="873"/>
    </location>
</feature>
<feature type="domain" description="Toprim" evidence="15">
    <location>
        <begin position="2"/>
        <end position="144"/>
    </location>
</feature>
<evidence type="ECO:0000256" key="9">
    <source>
        <dbReference type="ARBA" id="ARBA00023125"/>
    </source>
</evidence>
<feature type="domain" description="Major facilitator superfamily (MFS) profile" evidence="14">
    <location>
        <begin position="943"/>
        <end position="1320"/>
    </location>
</feature>
<proteinExistence type="inferred from homology"/>
<dbReference type="PANTHER" id="PTHR11390">
    <property type="entry name" value="PROKARYOTIC DNA TOPOISOMERASE"/>
    <property type="match status" value="1"/>
</dbReference>
<dbReference type="PROSITE" id="PS51999">
    <property type="entry name" value="ZF_GRF"/>
    <property type="match status" value="2"/>
</dbReference>
<name>A0A8I2YR15_9AGAM</name>
<dbReference type="GO" id="GO:0006310">
    <property type="term" value="P:DNA recombination"/>
    <property type="evidence" value="ECO:0007669"/>
    <property type="project" value="TreeGrafter"/>
</dbReference>
<dbReference type="GO" id="GO:0006281">
    <property type="term" value="P:DNA repair"/>
    <property type="evidence" value="ECO:0007669"/>
    <property type="project" value="TreeGrafter"/>
</dbReference>
<evidence type="ECO:0000256" key="1">
    <source>
        <dbReference type="ARBA" id="ARBA00000213"/>
    </source>
</evidence>
<evidence type="ECO:0000256" key="6">
    <source>
        <dbReference type="ARBA" id="ARBA00022771"/>
    </source>
</evidence>
<dbReference type="Pfam" id="PF01131">
    <property type="entry name" value="Topoisom_bac"/>
    <property type="match status" value="1"/>
</dbReference>
<dbReference type="Gene3D" id="2.70.20.10">
    <property type="entry name" value="Topoisomerase I, domain 3"/>
    <property type="match status" value="1"/>
</dbReference>
<dbReference type="Proteomes" id="UP000683000">
    <property type="component" value="Unassembled WGS sequence"/>
</dbReference>
<dbReference type="GO" id="GO:0008270">
    <property type="term" value="F:zinc ion binding"/>
    <property type="evidence" value="ECO:0007669"/>
    <property type="project" value="UniProtKB-KW"/>
</dbReference>
<keyword evidence="13" id="KW-0812">Transmembrane</keyword>
<dbReference type="InterPro" id="IPR000380">
    <property type="entry name" value="Topo_IA"/>
</dbReference>
<keyword evidence="9" id="KW-0238">DNA-binding</keyword>
<feature type="transmembrane region" description="Helical" evidence="13">
    <location>
        <begin position="977"/>
        <end position="994"/>
    </location>
</feature>
<comment type="subcellular location">
    <subcellularLocation>
        <location evidence="2">Membrane</location>
        <topology evidence="2">Multi-pass membrane protein</topology>
    </subcellularLocation>
</comment>
<feature type="compositionally biased region" description="Gly residues" evidence="12">
    <location>
        <begin position="657"/>
        <end position="667"/>
    </location>
</feature>
<dbReference type="GO" id="GO:0005634">
    <property type="term" value="C:nucleus"/>
    <property type="evidence" value="ECO:0007669"/>
    <property type="project" value="TreeGrafter"/>
</dbReference>
<feature type="transmembrane region" description="Helical" evidence="13">
    <location>
        <begin position="1123"/>
        <end position="1139"/>
    </location>
</feature>
<dbReference type="InterPro" id="IPR023405">
    <property type="entry name" value="Topo_IA_core_domain"/>
</dbReference>
<dbReference type="FunFam" id="1.20.1250.20:FF:000034">
    <property type="entry name" value="MFS general substrate transporter"/>
    <property type="match status" value="1"/>
</dbReference>
<dbReference type="PANTHER" id="PTHR11390:SF21">
    <property type="entry name" value="DNA TOPOISOMERASE 3-ALPHA"/>
    <property type="match status" value="1"/>
</dbReference>
<dbReference type="InterPro" id="IPR003602">
    <property type="entry name" value="Topo_IA_DNA-bd_dom"/>
</dbReference>
<dbReference type="SMART" id="SM00437">
    <property type="entry name" value="TOP1Ac"/>
    <property type="match status" value="1"/>
</dbReference>